<gene>
    <name evidence="5" type="ORF">OXH55_11790</name>
</gene>
<dbReference type="Pfam" id="PF12833">
    <property type="entry name" value="HTH_18"/>
    <property type="match status" value="1"/>
</dbReference>
<dbReference type="PANTHER" id="PTHR43280">
    <property type="entry name" value="ARAC-FAMILY TRANSCRIPTIONAL REGULATOR"/>
    <property type="match status" value="1"/>
</dbReference>
<keyword evidence="6" id="KW-1185">Reference proteome</keyword>
<proteinExistence type="predicted"/>
<dbReference type="SMART" id="SM00342">
    <property type="entry name" value="HTH_ARAC"/>
    <property type="match status" value="1"/>
</dbReference>
<dbReference type="Gene3D" id="2.60.120.10">
    <property type="entry name" value="Jelly Rolls"/>
    <property type="match status" value="1"/>
</dbReference>
<dbReference type="SUPFAM" id="SSF46689">
    <property type="entry name" value="Homeodomain-like"/>
    <property type="match status" value="2"/>
</dbReference>
<keyword evidence="3" id="KW-0804">Transcription</keyword>
<reference evidence="5" key="1">
    <citation type="submission" date="2022-12" db="EMBL/GenBank/DDBJ databases">
        <authorList>
            <person name="Wang J."/>
        </authorList>
    </citation>
    <scope>NUCLEOTIDE SEQUENCE</scope>
    <source>
        <strain evidence="5">HY-42-06</strain>
    </source>
</reference>
<dbReference type="EMBL" id="JAPQES010000004">
    <property type="protein sequence ID" value="MCY6371320.1"/>
    <property type="molecule type" value="Genomic_DNA"/>
</dbReference>
<dbReference type="RefSeq" id="WP_268050187.1">
    <property type="nucleotide sequence ID" value="NZ_JAPQES010000004.1"/>
</dbReference>
<sequence length="295" mass="34894">MKNNKDVLKTKRGYLKKDFELFHLKDQKNMQFEFHYHDFNKIIIFMSGKVTYLIEGKAYKLKPWDILLVNNNDIHKPLIDSSETYERIVIWVNSRFLEKHNNFDCNLLSCFELASSQKFNLLRLNSELPINLKYTITQLEDACKSSDFGSSILKNSLFLQLVVYINRLFLENEKNKVLSDINYDENIGAILDYINKNLSEDLSIDNLSSRFYMSKYYLMHKFKKQTGYTIHKYILQKRLIMSNSLIKKGKSITEACAECGFGDYSNFVRAFKKMFGLSPKKHYKTLMQLEKLYNK</sequence>
<organism evidence="5 6">
    <name type="scientific">Clostridium ganghwense</name>
    <dbReference type="NCBI Taxonomy" id="312089"/>
    <lineage>
        <taxon>Bacteria</taxon>
        <taxon>Bacillati</taxon>
        <taxon>Bacillota</taxon>
        <taxon>Clostridia</taxon>
        <taxon>Eubacteriales</taxon>
        <taxon>Clostridiaceae</taxon>
        <taxon>Clostridium</taxon>
    </lineage>
</organism>
<evidence type="ECO:0000313" key="5">
    <source>
        <dbReference type="EMBL" id="MCY6371320.1"/>
    </source>
</evidence>
<dbReference type="InterPro" id="IPR009057">
    <property type="entry name" value="Homeodomain-like_sf"/>
</dbReference>
<evidence type="ECO:0000256" key="1">
    <source>
        <dbReference type="ARBA" id="ARBA00023015"/>
    </source>
</evidence>
<dbReference type="Gene3D" id="1.10.10.60">
    <property type="entry name" value="Homeodomain-like"/>
    <property type="match status" value="2"/>
</dbReference>
<name>A0ABT4CQJ0_9CLOT</name>
<dbReference type="InterPro" id="IPR003313">
    <property type="entry name" value="AraC-bd"/>
</dbReference>
<dbReference type="SUPFAM" id="SSF51215">
    <property type="entry name" value="Regulatory protein AraC"/>
    <property type="match status" value="1"/>
</dbReference>
<keyword evidence="1" id="KW-0805">Transcription regulation</keyword>
<dbReference type="InterPro" id="IPR014710">
    <property type="entry name" value="RmlC-like_jellyroll"/>
</dbReference>
<keyword evidence="2" id="KW-0238">DNA-binding</keyword>
<dbReference type="InterPro" id="IPR018060">
    <property type="entry name" value="HTH_AraC"/>
</dbReference>
<dbReference type="Pfam" id="PF02311">
    <property type="entry name" value="AraC_binding"/>
    <property type="match status" value="1"/>
</dbReference>
<dbReference type="PANTHER" id="PTHR43280:SF34">
    <property type="entry name" value="ARAC-FAMILY TRANSCRIPTIONAL REGULATOR"/>
    <property type="match status" value="1"/>
</dbReference>
<protein>
    <submittedName>
        <fullName evidence="5">AraC family transcriptional regulator</fullName>
    </submittedName>
</protein>
<evidence type="ECO:0000256" key="3">
    <source>
        <dbReference type="ARBA" id="ARBA00023163"/>
    </source>
</evidence>
<dbReference type="InterPro" id="IPR037923">
    <property type="entry name" value="HTH-like"/>
</dbReference>
<dbReference type="PROSITE" id="PS01124">
    <property type="entry name" value="HTH_ARAC_FAMILY_2"/>
    <property type="match status" value="1"/>
</dbReference>
<evidence type="ECO:0000256" key="2">
    <source>
        <dbReference type="ARBA" id="ARBA00023125"/>
    </source>
</evidence>
<feature type="domain" description="HTH araC/xylS-type" evidence="4">
    <location>
        <begin position="188"/>
        <end position="285"/>
    </location>
</feature>
<accession>A0ABT4CQJ0</accession>
<evidence type="ECO:0000259" key="4">
    <source>
        <dbReference type="PROSITE" id="PS01124"/>
    </source>
</evidence>
<comment type="caution">
    <text evidence="5">The sequence shown here is derived from an EMBL/GenBank/DDBJ whole genome shotgun (WGS) entry which is preliminary data.</text>
</comment>
<evidence type="ECO:0000313" key="6">
    <source>
        <dbReference type="Proteomes" id="UP001079657"/>
    </source>
</evidence>
<dbReference type="Proteomes" id="UP001079657">
    <property type="component" value="Unassembled WGS sequence"/>
</dbReference>